<proteinExistence type="predicted"/>
<organism evidence="3 4">
    <name type="scientific">Bailinhaonella thermotolerans</name>
    <dbReference type="NCBI Taxonomy" id="1070861"/>
    <lineage>
        <taxon>Bacteria</taxon>
        <taxon>Bacillati</taxon>
        <taxon>Actinomycetota</taxon>
        <taxon>Actinomycetes</taxon>
        <taxon>Streptosporangiales</taxon>
        <taxon>Streptosporangiaceae</taxon>
        <taxon>Bailinhaonella</taxon>
    </lineage>
</organism>
<dbReference type="AlphaFoldDB" id="A0A3A4B211"/>
<feature type="region of interest" description="Disordered" evidence="1">
    <location>
        <begin position="1"/>
        <end position="22"/>
    </location>
</feature>
<name>A0A3A4B211_9ACTN</name>
<dbReference type="PROSITE" id="PS51186">
    <property type="entry name" value="GNAT"/>
    <property type="match status" value="1"/>
</dbReference>
<protein>
    <submittedName>
        <fullName evidence="3">N-acetyltransferase</fullName>
    </submittedName>
</protein>
<dbReference type="Proteomes" id="UP000265768">
    <property type="component" value="Unassembled WGS sequence"/>
</dbReference>
<keyword evidence="3" id="KW-0808">Transferase</keyword>
<accession>A0A3A4B211</accession>
<dbReference type="Pfam" id="PF00583">
    <property type="entry name" value="Acetyltransf_1"/>
    <property type="match status" value="1"/>
</dbReference>
<evidence type="ECO:0000256" key="1">
    <source>
        <dbReference type="SAM" id="MobiDB-lite"/>
    </source>
</evidence>
<evidence type="ECO:0000313" key="3">
    <source>
        <dbReference type="EMBL" id="RJL32047.1"/>
    </source>
</evidence>
<dbReference type="EMBL" id="QZEY01000005">
    <property type="protein sequence ID" value="RJL32047.1"/>
    <property type="molecule type" value="Genomic_DNA"/>
</dbReference>
<sequence length="208" mass="22303">MVSRPADDATVTDAAGPSRGPVVRVASPADLVRHRAAIERVCDLVFREAPWWSGQAEHDRFLARLRQDLTDPSILAVLALDVRDAGDALADRDARDGEVVGMAYGRVDDYVTGALREQAGFQGPEGEPSAFEFMELALDPAYRGAGLGGRLHDALMGAAGEGRPGYLLTRPSAAPAVGLYRGRGWYPVAPLVLGPNRVEVTAFRLDPR</sequence>
<feature type="domain" description="N-acetyltransferase" evidence="2">
    <location>
        <begin position="44"/>
        <end position="208"/>
    </location>
</feature>
<dbReference type="Gene3D" id="3.40.630.30">
    <property type="match status" value="1"/>
</dbReference>
<keyword evidence="4" id="KW-1185">Reference proteome</keyword>
<reference evidence="3 4" key="1">
    <citation type="submission" date="2018-09" db="EMBL/GenBank/DDBJ databases">
        <title>YIM 75507 draft genome.</title>
        <authorList>
            <person name="Tang S."/>
            <person name="Feng Y."/>
        </authorList>
    </citation>
    <scope>NUCLEOTIDE SEQUENCE [LARGE SCALE GENOMIC DNA]</scope>
    <source>
        <strain evidence="3 4">YIM 75507</strain>
    </source>
</reference>
<dbReference type="GO" id="GO:0016747">
    <property type="term" value="F:acyltransferase activity, transferring groups other than amino-acyl groups"/>
    <property type="evidence" value="ECO:0007669"/>
    <property type="project" value="InterPro"/>
</dbReference>
<evidence type="ECO:0000259" key="2">
    <source>
        <dbReference type="PROSITE" id="PS51186"/>
    </source>
</evidence>
<dbReference type="InterPro" id="IPR016181">
    <property type="entry name" value="Acyl_CoA_acyltransferase"/>
</dbReference>
<dbReference type="InterPro" id="IPR000182">
    <property type="entry name" value="GNAT_dom"/>
</dbReference>
<dbReference type="CDD" id="cd04301">
    <property type="entry name" value="NAT_SF"/>
    <property type="match status" value="1"/>
</dbReference>
<comment type="caution">
    <text evidence="3">The sequence shown here is derived from an EMBL/GenBank/DDBJ whole genome shotgun (WGS) entry which is preliminary data.</text>
</comment>
<gene>
    <name evidence="3" type="ORF">D5H75_16580</name>
</gene>
<dbReference type="SUPFAM" id="SSF55729">
    <property type="entry name" value="Acyl-CoA N-acyltransferases (Nat)"/>
    <property type="match status" value="1"/>
</dbReference>
<evidence type="ECO:0000313" key="4">
    <source>
        <dbReference type="Proteomes" id="UP000265768"/>
    </source>
</evidence>